<dbReference type="RefSeq" id="WP_087989811.1">
    <property type="nucleotide sequence ID" value="NZ_NFHM01000021.1"/>
</dbReference>
<evidence type="ECO:0000256" key="2">
    <source>
        <dbReference type="ARBA" id="ARBA00022475"/>
    </source>
</evidence>
<feature type="transmembrane region" description="Helical" evidence="7">
    <location>
        <begin position="6"/>
        <end position="35"/>
    </location>
</feature>
<feature type="transmembrane region" description="Helical" evidence="7">
    <location>
        <begin position="357"/>
        <end position="386"/>
    </location>
</feature>
<dbReference type="InterPro" id="IPR004681">
    <property type="entry name" value="TRAP_DctM"/>
</dbReference>
<dbReference type="GO" id="GO:0005886">
    <property type="term" value="C:plasma membrane"/>
    <property type="evidence" value="ECO:0007669"/>
    <property type="project" value="UniProtKB-SubCell"/>
</dbReference>
<evidence type="ECO:0000256" key="5">
    <source>
        <dbReference type="ARBA" id="ARBA00022989"/>
    </source>
</evidence>
<feature type="domain" description="TRAP C4-dicarboxylate transport system permease DctM subunit" evidence="8">
    <location>
        <begin position="6"/>
        <end position="416"/>
    </location>
</feature>
<evidence type="ECO:0000313" key="9">
    <source>
        <dbReference type="EMBL" id="OUN41180.1"/>
    </source>
</evidence>
<feature type="transmembrane region" description="Helical" evidence="7">
    <location>
        <begin position="312"/>
        <end position="345"/>
    </location>
</feature>
<reference evidence="10" key="1">
    <citation type="submission" date="2017-04" db="EMBL/GenBank/DDBJ databases">
        <title>Function of individual gut microbiota members based on whole genome sequencing of pure cultures obtained from chicken caecum.</title>
        <authorList>
            <person name="Medvecky M."/>
            <person name="Cejkova D."/>
            <person name="Polansky O."/>
            <person name="Karasova D."/>
            <person name="Kubasova T."/>
            <person name="Cizek A."/>
            <person name="Rychlik I."/>
        </authorList>
    </citation>
    <scope>NUCLEOTIDE SEQUENCE [LARGE SCALE GENOMIC DNA]</scope>
    <source>
        <strain evidence="10">An75</strain>
    </source>
</reference>
<evidence type="ECO:0000259" key="8">
    <source>
        <dbReference type="Pfam" id="PF06808"/>
    </source>
</evidence>
<keyword evidence="2" id="KW-1003">Cell membrane</keyword>
<gene>
    <name evidence="9" type="ORF">B5G26_12110</name>
</gene>
<name>A0A1Y3U744_9FIRM</name>
<keyword evidence="6 7" id="KW-0472">Membrane</keyword>
<sequence>MVALMLCIMFFFLALNFPMVIPMVVAPIAIIFFFFPNVNLAIGVQQLIAGVSAQVLLAVPMFILAADIMCSGHTTKRLLDLIETFVGHIRGGMAITTAATCTLFGAISGSTQATVVAVGKPMRQRLAKLGYSDGESTSLIINSAIIALLIPPSISMIMYSVVTGSSVGDLFIAGVGPGILMLIVFSIYCFFYAKWAKIPTQRKATGKERVAALKKAILPLFFPVIIFAGIYSGKFSPTEAAAVAVLYALILEMIVYRTVGLKDLHRIALSTAVVTSAVFVLVSSGQLFSWVISYAQIPQLLTDAVLGTDPSALRIMVTVTIFFFIGCMFVDSLVVIIILSPIFYPLAVQAGIDPIHLGILITLQAAIGSVSPPFGCNIFTACAIFNKPYATVVKGLPAYMAMLILITIIVIAFPQLSLFML</sequence>
<comment type="caution">
    <text evidence="9">The sequence shown here is derived from an EMBL/GenBank/DDBJ whole genome shotgun (WGS) entry which is preliminary data.</text>
</comment>
<dbReference type="GO" id="GO:0022857">
    <property type="term" value="F:transmembrane transporter activity"/>
    <property type="evidence" value="ECO:0007669"/>
    <property type="project" value="TreeGrafter"/>
</dbReference>
<feature type="transmembrane region" description="Helical" evidence="7">
    <location>
        <begin position="240"/>
        <end position="259"/>
    </location>
</feature>
<dbReference type="InterPro" id="IPR010656">
    <property type="entry name" value="DctM"/>
</dbReference>
<evidence type="ECO:0000256" key="1">
    <source>
        <dbReference type="ARBA" id="ARBA00004429"/>
    </source>
</evidence>
<evidence type="ECO:0000256" key="4">
    <source>
        <dbReference type="ARBA" id="ARBA00022692"/>
    </source>
</evidence>
<dbReference type="AlphaFoldDB" id="A0A1Y3U744"/>
<feature type="transmembrane region" description="Helical" evidence="7">
    <location>
        <begin position="271"/>
        <end position="292"/>
    </location>
</feature>
<evidence type="ECO:0000313" key="10">
    <source>
        <dbReference type="Proteomes" id="UP000195455"/>
    </source>
</evidence>
<keyword evidence="5 7" id="KW-1133">Transmembrane helix</keyword>
<dbReference type="EMBL" id="NFHM01000021">
    <property type="protein sequence ID" value="OUN41180.1"/>
    <property type="molecule type" value="Genomic_DNA"/>
</dbReference>
<evidence type="ECO:0000256" key="7">
    <source>
        <dbReference type="SAM" id="Phobius"/>
    </source>
</evidence>
<dbReference type="PANTHER" id="PTHR33362">
    <property type="entry name" value="SIALIC ACID TRAP TRANSPORTER PERMEASE PROTEIN SIAT-RELATED"/>
    <property type="match status" value="1"/>
</dbReference>
<evidence type="ECO:0000256" key="6">
    <source>
        <dbReference type="ARBA" id="ARBA00023136"/>
    </source>
</evidence>
<dbReference type="NCBIfam" id="TIGR00786">
    <property type="entry name" value="dctM"/>
    <property type="match status" value="1"/>
</dbReference>
<feature type="transmembrane region" description="Helical" evidence="7">
    <location>
        <begin position="139"/>
        <end position="159"/>
    </location>
</feature>
<proteinExistence type="predicted"/>
<keyword evidence="3" id="KW-0997">Cell inner membrane</keyword>
<dbReference type="Pfam" id="PF06808">
    <property type="entry name" value="DctM"/>
    <property type="match status" value="1"/>
</dbReference>
<accession>A0A1Y3U744</accession>
<organism evidence="9 10">
    <name type="scientific">Anaerotignum lactatifermentans</name>
    <dbReference type="NCBI Taxonomy" id="160404"/>
    <lineage>
        <taxon>Bacteria</taxon>
        <taxon>Bacillati</taxon>
        <taxon>Bacillota</taxon>
        <taxon>Clostridia</taxon>
        <taxon>Lachnospirales</taxon>
        <taxon>Anaerotignaceae</taxon>
        <taxon>Anaerotignum</taxon>
    </lineage>
</organism>
<dbReference type="Proteomes" id="UP000195455">
    <property type="component" value="Unassembled WGS sequence"/>
</dbReference>
<keyword evidence="4 7" id="KW-0812">Transmembrane</keyword>
<feature type="transmembrane region" description="Helical" evidence="7">
    <location>
        <begin position="216"/>
        <end position="234"/>
    </location>
</feature>
<feature type="transmembrane region" description="Helical" evidence="7">
    <location>
        <begin position="171"/>
        <end position="195"/>
    </location>
</feature>
<feature type="transmembrane region" description="Helical" evidence="7">
    <location>
        <begin position="398"/>
        <end position="419"/>
    </location>
</feature>
<dbReference type="PIRSF" id="PIRSF006066">
    <property type="entry name" value="HI0050"/>
    <property type="match status" value="1"/>
</dbReference>
<feature type="transmembrane region" description="Helical" evidence="7">
    <location>
        <begin position="47"/>
        <end position="69"/>
    </location>
</feature>
<evidence type="ECO:0000256" key="3">
    <source>
        <dbReference type="ARBA" id="ARBA00022519"/>
    </source>
</evidence>
<comment type="subcellular location">
    <subcellularLocation>
        <location evidence="1">Cell inner membrane</location>
        <topology evidence="1">Multi-pass membrane protein</topology>
    </subcellularLocation>
</comment>
<protein>
    <submittedName>
        <fullName evidence="9">C4-dicarboxylate ABC transporter permease</fullName>
    </submittedName>
</protein>